<dbReference type="NCBIfam" id="TIGR00633">
    <property type="entry name" value="xth"/>
    <property type="match status" value="1"/>
</dbReference>
<evidence type="ECO:0000256" key="6">
    <source>
        <dbReference type="PIRSR" id="PIRSR604808-2"/>
    </source>
</evidence>
<dbReference type="GO" id="GO:0006284">
    <property type="term" value="P:base-excision repair"/>
    <property type="evidence" value="ECO:0007669"/>
    <property type="project" value="TreeGrafter"/>
</dbReference>
<feature type="binding site" evidence="6">
    <location>
        <position position="151"/>
    </location>
    <ligand>
        <name>Mg(2+)</name>
        <dbReference type="ChEBI" id="CHEBI:18420"/>
        <label>1</label>
    </ligand>
</feature>
<feature type="active site" description="Proton acceptor" evidence="5">
    <location>
        <position position="248"/>
    </location>
</feature>
<keyword evidence="4 6" id="KW-0460">Magnesium</keyword>
<protein>
    <submittedName>
        <fullName evidence="9">Exodeoxyribonuclease-3</fullName>
    </submittedName>
</protein>
<keyword evidence="2 6" id="KW-0479">Metal-binding</keyword>
<feature type="binding site" evidence="6">
    <location>
        <position position="38"/>
    </location>
    <ligand>
        <name>Mg(2+)</name>
        <dbReference type="ChEBI" id="CHEBI:18420"/>
        <label>1</label>
    </ligand>
</feature>
<dbReference type="PANTHER" id="PTHR22748">
    <property type="entry name" value="AP ENDONUCLEASE"/>
    <property type="match status" value="1"/>
</dbReference>
<feature type="binding site" evidence="6">
    <location>
        <position position="247"/>
    </location>
    <ligand>
        <name>Mg(2+)</name>
        <dbReference type="ChEBI" id="CHEBI:18420"/>
        <label>1</label>
    </ligand>
</feature>
<feature type="binding site" evidence="6">
    <location>
        <position position="248"/>
    </location>
    <ligand>
        <name>Mg(2+)</name>
        <dbReference type="ChEBI" id="CHEBI:18420"/>
        <label>1</label>
    </ligand>
</feature>
<feature type="active site" evidence="5">
    <location>
        <position position="111"/>
    </location>
</feature>
<dbReference type="Pfam" id="PF03372">
    <property type="entry name" value="Exo_endo_phos"/>
    <property type="match status" value="1"/>
</dbReference>
<keyword evidence="3" id="KW-0378">Hydrolase</keyword>
<keyword evidence="6" id="KW-0464">Manganese</keyword>
<dbReference type="Gene3D" id="3.60.10.10">
    <property type="entry name" value="Endonuclease/exonuclease/phosphatase"/>
    <property type="match status" value="1"/>
</dbReference>
<dbReference type="Proteomes" id="UP000323439">
    <property type="component" value="Unassembled WGS sequence"/>
</dbReference>
<feature type="domain" description="Endonuclease/exonuclease/phosphatase" evidence="8">
    <location>
        <begin position="6"/>
        <end position="248"/>
    </location>
</feature>
<evidence type="ECO:0000256" key="5">
    <source>
        <dbReference type="PIRSR" id="PIRSR604808-1"/>
    </source>
</evidence>
<dbReference type="GO" id="GO:0046872">
    <property type="term" value="F:metal ion binding"/>
    <property type="evidence" value="ECO:0007669"/>
    <property type="project" value="UniProtKB-KW"/>
</dbReference>
<dbReference type="RefSeq" id="WP_149732809.1">
    <property type="nucleotide sequence ID" value="NZ_FMXB01000029.1"/>
</dbReference>
<feature type="site" description="Important for catalytic activity" evidence="7">
    <location>
        <position position="222"/>
    </location>
</feature>
<dbReference type="PROSITE" id="PS51435">
    <property type="entry name" value="AP_NUCLEASE_F1_4"/>
    <property type="match status" value="1"/>
</dbReference>
<gene>
    <name evidence="9" type="ORF">SAMN02910315_02334</name>
</gene>
<dbReference type="OrthoDB" id="146626at2157"/>
<keyword evidence="10" id="KW-1185">Reference proteome</keyword>
<dbReference type="STRING" id="230361.sm9_1588"/>
<evidence type="ECO:0000256" key="1">
    <source>
        <dbReference type="ARBA" id="ARBA00007092"/>
    </source>
</evidence>
<feature type="site" description="Interaction with DNA substrate" evidence="7">
    <location>
        <position position="248"/>
    </location>
</feature>
<dbReference type="InterPro" id="IPR005135">
    <property type="entry name" value="Endo/exonuclease/phosphatase"/>
</dbReference>
<organism evidence="9 10">
    <name type="scientific">Methanobrevibacter millerae</name>
    <dbReference type="NCBI Taxonomy" id="230361"/>
    <lineage>
        <taxon>Archaea</taxon>
        <taxon>Methanobacteriati</taxon>
        <taxon>Methanobacteriota</taxon>
        <taxon>Methanomada group</taxon>
        <taxon>Methanobacteria</taxon>
        <taxon>Methanobacteriales</taxon>
        <taxon>Methanobacteriaceae</taxon>
        <taxon>Methanobrevibacter</taxon>
    </lineage>
</organism>
<accession>A0A1G5XLU6</accession>
<feature type="site" description="Transition state stabilizer" evidence="7">
    <location>
        <position position="153"/>
    </location>
</feature>
<evidence type="ECO:0000313" key="10">
    <source>
        <dbReference type="Proteomes" id="UP000323439"/>
    </source>
</evidence>
<name>A0A1G5XLU6_9EURY</name>
<feature type="active site" description="Proton donor/acceptor" evidence="5">
    <location>
        <position position="151"/>
    </location>
</feature>
<evidence type="ECO:0000256" key="7">
    <source>
        <dbReference type="PIRSR" id="PIRSR604808-3"/>
    </source>
</evidence>
<comment type="cofactor">
    <cofactor evidence="6">
        <name>Mg(2+)</name>
        <dbReference type="ChEBI" id="CHEBI:18420"/>
    </cofactor>
    <cofactor evidence="6">
        <name>Mn(2+)</name>
        <dbReference type="ChEBI" id="CHEBI:29035"/>
    </cofactor>
    <text evidence="6">Probably binds two magnesium or manganese ions per subunit.</text>
</comment>
<dbReference type="GO" id="GO:0003906">
    <property type="term" value="F:DNA-(apurinic or apyrimidinic site) endonuclease activity"/>
    <property type="evidence" value="ECO:0007669"/>
    <property type="project" value="TreeGrafter"/>
</dbReference>
<sequence>MTIKLVSWNVNGIRAVSKKEEFWDWFENTDADIINFQEVRATKKDIPKRLANLEDCESHFIEAEKKGYSGVGTYSKIKTVNVTNGLGIEEFDSEGRVLKIEYDDFILYNIYFPNSGMNAKRLDFKVAFCDALLAELKELKAQGKNLVITGDYNIAHHPIDVYNPKNCEGKSGYLPEERAWLDELEKAGFIDTFRMFDEGENNFTWWSYRTRARDRNAGWRLDYFYVNEEIKDNVKSASILSDIYGSDHCPVTLELDF</sequence>
<dbReference type="NCBIfam" id="TIGR00195">
    <property type="entry name" value="exoDNase_III"/>
    <property type="match status" value="1"/>
</dbReference>
<evidence type="ECO:0000313" key="9">
    <source>
        <dbReference type="EMBL" id="SDA70924.1"/>
    </source>
</evidence>
<dbReference type="AlphaFoldDB" id="A0A1G5XLU6"/>
<evidence type="ECO:0000256" key="4">
    <source>
        <dbReference type="ARBA" id="ARBA00022842"/>
    </source>
</evidence>
<dbReference type="GO" id="GO:0008081">
    <property type="term" value="F:phosphoric diester hydrolase activity"/>
    <property type="evidence" value="ECO:0007669"/>
    <property type="project" value="TreeGrafter"/>
</dbReference>
<dbReference type="GO" id="GO:0008311">
    <property type="term" value="F:double-stranded DNA 3'-5' DNA exonuclease activity"/>
    <property type="evidence" value="ECO:0007669"/>
    <property type="project" value="TreeGrafter"/>
</dbReference>
<reference evidence="9 10" key="1">
    <citation type="submission" date="2016-10" db="EMBL/GenBank/DDBJ databases">
        <authorList>
            <person name="Varghese N."/>
            <person name="Submissions S."/>
        </authorList>
    </citation>
    <scope>NUCLEOTIDE SEQUENCE [LARGE SCALE GENOMIC DNA]</scope>
    <source>
        <strain evidence="9 10">DSM 16643</strain>
    </source>
</reference>
<dbReference type="InterPro" id="IPR004808">
    <property type="entry name" value="AP_endonuc_1"/>
</dbReference>
<dbReference type="InterPro" id="IPR036691">
    <property type="entry name" value="Endo/exonu/phosph_ase_sf"/>
</dbReference>
<feature type="binding site" evidence="6">
    <location>
        <position position="153"/>
    </location>
    <ligand>
        <name>Mg(2+)</name>
        <dbReference type="ChEBI" id="CHEBI:18420"/>
        <label>1</label>
    </ligand>
</feature>
<proteinExistence type="inferred from homology"/>
<comment type="similarity">
    <text evidence="1">Belongs to the DNA repair enzymes AP/ExoA family.</text>
</comment>
<dbReference type="PANTHER" id="PTHR22748:SF6">
    <property type="entry name" value="DNA-(APURINIC OR APYRIMIDINIC SITE) ENDONUCLEASE"/>
    <property type="match status" value="1"/>
</dbReference>
<evidence type="ECO:0000256" key="3">
    <source>
        <dbReference type="ARBA" id="ARBA00022801"/>
    </source>
</evidence>
<dbReference type="SUPFAM" id="SSF56219">
    <property type="entry name" value="DNase I-like"/>
    <property type="match status" value="1"/>
</dbReference>
<evidence type="ECO:0000259" key="8">
    <source>
        <dbReference type="Pfam" id="PF03372"/>
    </source>
</evidence>
<feature type="binding site" evidence="6">
    <location>
        <position position="9"/>
    </location>
    <ligand>
        <name>Mg(2+)</name>
        <dbReference type="ChEBI" id="CHEBI:18420"/>
        <label>1</label>
    </ligand>
</feature>
<dbReference type="EMBL" id="FMXB01000029">
    <property type="protein sequence ID" value="SDA70924.1"/>
    <property type="molecule type" value="Genomic_DNA"/>
</dbReference>
<evidence type="ECO:0000256" key="2">
    <source>
        <dbReference type="ARBA" id="ARBA00022723"/>
    </source>
</evidence>